<comment type="caution">
    <text evidence="1">The sequence shown here is derived from an EMBL/GenBank/DDBJ whole genome shotgun (WGS) entry which is preliminary data.</text>
</comment>
<sequence length="178" mass="20504">MPSTSSLHEVAAPALRHKLLFRSHVVRFEHKLLQTYFKWLNPLSNPQIEGFISHRRISKKDFLIQNKLLSARQTQGARSGSKKLNFMFISRDDMGGPLAIPRQARSIELRNPVRLFRCKAEESPEPIRIRLGFILIQQLLLSALPKHLPLHSPLSQFVEHLAFTTRNHLDGSPKSRFD</sequence>
<gene>
    <name evidence="1" type="ORF">IEQ34_022379</name>
</gene>
<accession>A0AAV7FYT5</accession>
<evidence type="ECO:0000313" key="1">
    <source>
        <dbReference type="EMBL" id="KAH0448579.1"/>
    </source>
</evidence>
<reference evidence="1 2" key="1">
    <citation type="journal article" date="2021" name="Hortic Res">
        <title>Chromosome-scale assembly of the Dendrobium chrysotoxum genome enhances the understanding of orchid evolution.</title>
        <authorList>
            <person name="Zhang Y."/>
            <person name="Zhang G.Q."/>
            <person name="Zhang D."/>
            <person name="Liu X.D."/>
            <person name="Xu X.Y."/>
            <person name="Sun W.H."/>
            <person name="Yu X."/>
            <person name="Zhu X."/>
            <person name="Wang Z.W."/>
            <person name="Zhao X."/>
            <person name="Zhong W.Y."/>
            <person name="Chen H."/>
            <person name="Yin W.L."/>
            <person name="Huang T."/>
            <person name="Niu S.C."/>
            <person name="Liu Z.J."/>
        </authorList>
    </citation>
    <scope>NUCLEOTIDE SEQUENCE [LARGE SCALE GENOMIC DNA]</scope>
    <source>
        <strain evidence="1">Lindl</strain>
    </source>
</reference>
<dbReference type="EMBL" id="JAGFBR010000019">
    <property type="protein sequence ID" value="KAH0448579.1"/>
    <property type="molecule type" value="Genomic_DNA"/>
</dbReference>
<dbReference type="Proteomes" id="UP000775213">
    <property type="component" value="Unassembled WGS sequence"/>
</dbReference>
<proteinExistence type="predicted"/>
<organism evidence="1 2">
    <name type="scientific">Dendrobium chrysotoxum</name>
    <name type="common">Orchid</name>
    <dbReference type="NCBI Taxonomy" id="161865"/>
    <lineage>
        <taxon>Eukaryota</taxon>
        <taxon>Viridiplantae</taxon>
        <taxon>Streptophyta</taxon>
        <taxon>Embryophyta</taxon>
        <taxon>Tracheophyta</taxon>
        <taxon>Spermatophyta</taxon>
        <taxon>Magnoliopsida</taxon>
        <taxon>Liliopsida</taxon>
        <taxon>Asparagales</taxon>
        <taxon>Orchidaceae</taxon>
        <taxon>Epidendroideae</taxon>
        <taxon>Malaxideae</taxon>
        <taxon>Dendrobiinae</taxon>
        <taxon>Dendrobium</taxon>
    </lineage>
</organism>
<keyword evidence="2" id="KW-1185">Reference proteome</keyword>
<name>A0AAV7FYT5_DENCH</name>
<dbReference type="AlphaFoldDB" id="A0AAV7FYT5"/>
<evidence type="ECO:0000313" key="2">
    <source>
        <dbReference type="Proteomes" id="UP000775213"/>
    </source>
</evidence>
<protein>
    <submittedName>
        <fullName evidence="1">Uncharacterized protein</fullName>
    </submittedName>
</protein>